<feature type="compositionally biased region" description="Polar residues" evidence="1">
    <location>
        <begin position="146"/>
        <end position="161"/>
    </location>
</feature>
<evidence type="ECO:0000256" key="1">
    <source>
        <dbReference type="SAM" id="MobiDB-lite"/>
    </source>
</evidence>
<feature type="compositionally biased region" description="Low complexity" evidence="1">
    <location>
        <begin position="60"/>
        <end position="79"/>
    </location>
</feature>
<dbReference type="AlphaFoldDB" id="A0A1W2TAY7"/>
<dbReference type="Proteomes" id="UP000054516">
    <property type="component" value="Unassembled WGS sequence"/>
</dbReference>
<gene>
    <name evidence="2" type="ORF">SAMD00023353_0800960</name>
</gene>
<evidence type="ECO:0000313" key="2">
    <source>
        <dbReference type="EMBL" id="GAP84787.1"/>
    </source>
</evidence>
<feature type="region of interest" description="Disordered" evidence="1">
    <location>
        <begin position="1"/>
        <end position="101"/>
    </location>
</feature>
<dbReference type="EMBL" id="DF977453">
    <property type="protein sequence ID" value="GAP84787.1"/>
    <property type="molecule type" value="Genomic_DNA"/>
</dbReference>
<evidence type="ECO:0000313" key="3">
    <source>
        <dbReference type="Proteomes" id="UP000054516"/>
    </source>
</evidence>
<dbReference type="OrthoDB" id="5426911at2759"/>
<keyword evidence="3" id="KW-1185">Reference proteome</keyword>
<reference evidence="2" key="1">
    <citation type="submission" date="2016-03" db="EMBL/GenBank/DDBJ databases">
        <title>Draft genome sequence of Rosellinia necatrix.</title>
        <authorList>
            <person name="Kanematsu S."/>
        </authorList>
    </citation>
    <scope>NUCLEOTIDE SEQUENCE [LARGE SCALE GENOMIC DNA]</scope>
    <source>
        <strain evidence="2">W97</strain>
    </source>
</reference>
<accession>A0A1W2TAY7</accession>
<feature type="compositionally biased region" description="Low complexity" evidence="1">
    <location>
        <begin position="129"/>
        <end position="145"/>
    </location>
</feature>
<organism evidence="2">
    <name type="scientific">Rosellinia necatrix</name>
    <name type="common">White root-rot fungus</name>
    <dbReference type="NCBI Taxonomy" id="77044"/>
    <lineage>
        <taxon>Eukaryota</taxon>
        <taxon>Fungi</taxon>
        <taxon>Dikarya</taxon>
        <taxon>Ascomycota</taxon>
        <taxon>Pezizomycotina</taxon>
        <taxon>Sordariomycetes</taxon>
        <taxon>Xylariomycetidae</taxon>
        <taxon>Xylariales</taxon>
        <taxon>Xylariaceae</taxon>
        <taxon>Rosellinia</taxon>
    </lineage>
</organism>
<feature type="compositionally biased region" description="Basic and acidic residues" evidence="1">
    <location>
        <begin position="28"/>
        <end position="43"/>
    </location>
</feature>
<proteinExistence type="predicted"/>
<feature type="compositionally biased region" description="Basic residues" evidence="1">
    <location>
        <begin position="80"/>
        <end position="95"/>
    </location>
</feature>
<sequence>MTGALSHTLEGVQRPSDRARHSTPKVTSDGRRQPKQPQRETHALPHYAYPTANSTARLRASAPLVPSNSASSPASLSLRSKPRPRRIPAPHKHRPNAAPSDPEYITQLWKSVAVYGAENQSSKGGGKKGAPSTTGTLTLASTSTSRPPQHQTLATPTSPSQKSKRQPAARVFDSDFETAVLTMHKITIEGESLTQSFDDHFSLSLSRLPNDCIERFNVYREKFALNVWLEPDHEHAKRIQEEFCAMKDYGCSEAEFAAYALQEVFLDERRYPTMMEPAEVLMAPVRMLELVQRLKVGKKPISGAWKAPTRLALSEKQYEWDIRPDCAYYISLRAFPLSFRPNVRKFVFVAQDRACCPYLTVTFKKHVEAPQTATNRAAIASAIALYDRWHLKHKALQRLGIADEWPEDHENQLRHYSIVLVGAAWELWYTTPKTYHIWSGCTMSQMTFGDCSNANSVALLLSILNDIHYWGLAVHGKSCLADIGILVKGDASRVSWLSENSEDLEIGTA</sequence>
<protein>
    <submittedName>
        <fullName evidence="2">Uncharacterized protein</fullName>
    </submittedName>
</protein>
<name>A0A1W2TAY7_ROSNE</name>
<feature type="region of interest" description="Disordered" evidence="1">
    <location>
        <begin position="119"/>
        <end position="169"/>
    </location>
</feature>